<proteinExistence type="predicted"/>
<keyword evidence="2" id="KW-1185">Reference proteome</keyword>
<gene>
    <name evidence="1" type="ORF">CK503_10925</name>
</gene>
<protein>
    <submittedName>
        <fullName evidence="1">Peroxiredoxin</fullName>
    </submittedName>
</protein>
<dbReference type="RefSeq" id="WP_095606848.1">
    <property type="nucleotide sequence ID" value="NZ_NSKE01000007.1"/>
</dbReference>
<dbReference type="InterPro" id="IPR052707">
    <property type="entry name" value="OsmC_Ohr_Peroxiredoxin"/>
</dbReference>
<dbReference type="GO" id="GO:0004601">
    <property type="term" value="F:peroxidase activity"/>
    <property type="evidence" value="ECO:0007669"/>
    <property type="project" value="InterPro"/>
</dbReference>
<accession>A0A2A2G9Y0</accession>
<dbReference type="Proteomes" id="UP000218831">
    <property type="component" value="Unassembled WGS sequence"/>
</dbReference>
<dbReference type="EMBL" id="NSKE01000007">
    <property type="protein sequence ID" value="PAU93657.1"/>
    <property type="molecule type" value="Genomic_DNA"/>
</dbReference>
<reference evidence="1 2" key="1">
    <citation type="submission" date="2017-08" db="EMBL/GenBank/DDBJ databases">
        <title>Aliifodinibius alkalisoli sp. nov., isolated from saline alkaline soil.</title>
        <authorList>
            <person name="Liu D."/>
            <person name="Zhang G."/>
        </authorList>
    </citation>
    <scope>NUCLEOTIDE SEQUENCE [LARGE SCALE GENOMIC DNA]</scope>
    <source>
        <strain evidence="1 2">WN023</strain>
    </source>
</reference>
<comment type="caution">
    <text evidence="1">The sequence shown here is derived from an EMBL/GenBank/DDBJ whole genome shotgun (WGS) entry which is preliminary data.</text>
</comment>
<dbReference type="InterPro" id="IPR036102">
    <property type="entry name" value="OsmC/Ohrsf"/>
</dbReference>
<name>A0A2A2G9Y0_9BACT</name>
<organism evidence="1 2">
    <name type="scientific">Fodinibius salipaludis</name>
    <dbReference type="NCBI Taxonomy" id="2032627"/>
    <lineage>
        <taxon>Bacteria</taxon>
        <taxon>Pseudomonadati</taxon>
        <taxon>Balneolota</taxon>
        <taxon>Balneolia</taxon>
        <taxon>Balneolales</taxon>
        <taxon>Balneolaceae</taxon>
        <taxon>Fodinibius</taxon>
    </lineage>
</organism>
<evidence type="ECO:0000313" key="1">
    <source>
        <dbReference type="EMBL" id="PAU93657.1"/>
    </source>
</evidence>
<dbReference type="OrthoDB" id="9807532at2"/>
<dbReference type="InterPro" id="IPR003718">
    <property type="entry name" value="OsmC/Ohr_fam"/>
</dbReference>
<dbReference type="Pfam" id="PF02566">
    <property type="entry name" value="OsmC"/>
    <property type="match status" value="1"/>
</dbReference>
<dbReference type="SUPFAM" id="SSF82784">
    <property type="entry name" value="OsmC-like"/>
    <property type="match status" value="1"/>
</dbReference>
<dbReference type="GO" id="GO:0006979">
    <property type="term" value="P:response to oxidative stress"/>
    <property type="evidence" value="ECO:0007669"/>
    <property type="project" value="InterPro"/>
</dbReference>
<dbReference type="Gene3D" id="3.30.300.20">
    <property type="match status" value="1"/>
</dbReference>
<dbReference type="InterPro" id="IPR015946">
    <property type="entry name" value="KH_dom-like_a/b"/>
</dbReference>
<sequence>MPTRKSKATWNGDLKNGKGNMSFGSGAYKGSYSFKSRFEDGTGTNPEELIGAALAGCFSMALSGDLAEAGYAPEAVTTNADVALEMVDGDPAITTITLNVTGNISDIEKDEFLELAEGAKKNCPVSKALAGVNIKLNATLDN</sequence>
<dbReference type="PANTHER" id="PTHR42830:SF1">
    <property type="entry name" value="OSMOTICALLY INDUCIBLE FAMILY PROTEIN"/>
    <property type="match status" value="1"/>
</dbReference>
<dbReference type="PANTHER" id="PTHR42830">
    <property type="entry name" value="OSMOTICALLY INDUCIBLE FAMILY PROTEIN"/>
    <property type="match status" value="1"/>
</dbReference>
<evidence type="ECO:0000313" key="2">
    <source>
        <dbReference type="Proteomes" id="UP000218831"/>
    </source>
</evidence>
<dbReference type="AlphaFoldDB" id="A0A2A2G9Y0"/>
<dbReference type="NCBIfam" id="TIGR03562">
    <property type="entry name" value="osmo_induc_OsmC"/>
    <property type="match status" value="1"/>
</dbReference>
<dbReference type="InterPro" id="IPR019904">
    <property type="entry name" value="Peroxiredoxin_OsmC"/>
</dbReference>